<accession>A0A2C6KDM9</accession>
<name>A0A2C6KDM9_9APIC</name>
<evidence type="ECO:0000256" key="1">
    <source>
        <dbReference type="SAM" id="MobiDB-lite"/>
    </source>
</evidence>
<dbReference type="VEuPathDB" id="ToxoDB:CSUI_011488"/>
<feature type="non-terminal residue" evidence="2">
    <location>
        <position position="1"/>
    </location>
</feature>
<keyword evidence="3" id="KW-1185">Reference proteome</keyword>
<dbReference type="GeneID" id="94434797"/>
<evidence type="ECO:0000313" key="2">
    <source>
        <dbReference type="EMBL" id="PHJ14702.1"/>
    </source>
</evidence>
<evidence type="ECO:0000313" key="3">
    <source>
        <dbReference type="Proteomes" id="UP000221165"/>
    </source>
</evidence>
<proteinExistence type="predicted"/>
<protein>
    <submittedName>
        <fullName evidence="2">Swi2 snf2 brahma-like</fullName>
    </submittedName>
</protein>
<dbReference type="RefSeq" id="XP_067916438.1">
    <property type="nucleotide sequence ID" value="XM_068071586.1"/>
</dbReference>
<dbReference type="AlphaFoldDB" id="A0A2C6KDM9"/>
<feature type="non-terminal residue" evidence="2">
    <location>
        <position position="100"/>
    </location>
</feature>
<organism evidence="2 3">
    <name type="scientific">Cystoisospora suis</name>
    <dbReference type="NCBI Taxonomy" id="483139"/>
    <lineage>
        <taxon>Eukaryota</taxon>
        <taxon>Sar</taxon>
        <taxon>Alveolata</taxon>
        <taxon>Apicomplexa</taxon>
        <taxon>Conoidasida</taxon>
        <taxon>Coccidia</taxon>
        <taxon>Eucoccidiorida</taxon>
        <taxon>Eimeriorina</taxon>
        <taxon>Sarcocystidae</taxon>
        <taxon>Cystoisospora</taxon>
    </lineage>
</organism>
<feature type="region of interest" description="Disordered" evidence="1">
    <location>
        <begin position="77"/>
        <end position="100"/>
    </location>
</feature>
<dbReference type="EMBL" id="MIGC01012299">
    <property type="protein sequence ID" value="PHJ14702.1"/>
    <property type="molecule type" value="Genomic_DNA"/>
</dbReference>
<reference evidence="2 3" key="1">
    <citation type="journal article" date="2017" name="Int. J. Parasitol.">
        <title>The genome of the protozoan parasite Cystoisospora suis and a reverse vaccinology approach to identify vaccine candidates.</title>
        <authorList>
            <person name="Palmieri N."/>
            <person name="Shrestha A."/>
            <person name="Ruttkowski B."/>
            <person name="Beck T."/>
            <person name="Vogl C."/>
            <person name="Tomley F."/>
            <person name="Blake D.P."/>
            <person name="Joachim A."/>
        </authorList>
    </citation>
    <scope>NUCLEOTIDE SEQUENCE [LARGE SCALE GENOMIC DNA]</scope>
    <source>
        <strain evidence="2 3">Wien I</strain>
    </source>
</reference>
<dbReference type="Proteomes" id="UP000221165">
    <property type="component" value="Unassembled WGS sequence"/>
</dbReference>
<gene>
    <name evidence="2" type="ORF">CSUI_011488</name>
</gene>
<feature type="compositionally biased region" description="Gly residues" evidence="1">
    <location>
        <begin position="83"/>
        <end position="100"/>
    </location>
</feature>
<comment type="caution">
    <text evidence="2">The sequence shown here is derived from an EMBL/GenBank/DDBJ whole genome shotgun (WGS) entry which is preliminary data.</text>
</comment>
<sequence length="100" mass="10327">QAFLERRLISLSRFQESLRQAIIDEGQRSSVSPGGSLLLRPDPPRSLHERALQCICACPSCCRRSHPSIARAEECVSISSSSSGGGGGSGRGGAGGASGT</sequence>